<dbReference type="SUPFAM" id="SSF48403">
    <property type="entry name" value="Ankyrin repeat"/>
    <property type="match status" value="1"/>
</dbReference>
<dbReference type="EMBL" id="JAHDYR010000016">
    <property type="protein sequence ID" value="KAG9394249.1"/>
    <property type="molecule type" value="Genomic_DNA"/>
</dbReference>
<evidence type="ECO:0000256" key="1">
    <source>
        <dbReference type="ARBA" id="ARBA00022737"/>
    </source>
</evidence>
<dbReference type="Gene3D" id="1.25.40.20">
    <property type="entry name" value="Ankyrin repeat-containing domain"/>
    <property type="match status" value="3"/>
</dbReference>
<feature type="compositionally biased region" description="Acidic residues" evidence="4">
    <location>
        <begin position="458"/>
        <end position="468"/>
    </location>
</feature>
<reference evidence="5" key="1">
    <citation type="submission" date="2021-05" db="EMBL/GenBank/DDBJ databases">
        <title>A free-living protist that lacks canonical eukaryotic 1 DNA replication and segregation systems.</title>
        <authorList>
            <person name="Salas-Leiva D.E."/>
            <person name="Tromer E.C."/>
            <person name="Curtis B.A."/>
            <person name="Jerlstrom-Hultqvist J."/>
            <person name="Kolisko M."/>
            <person name="Yi Z."/>
            <person name="Salas-Leiva J.S."/>
            <person name="Gallot-Lavallee L."/>
            <person name="Kops G.J.P.L."/>
            <person name="Archibald J.M."/>
            <person name="Simpson A.G.B."/>
            <person name="Roger A.J."/>
        </authorList>
    </citation>
    <scope>NUCLEOTIDE SEQUENCE</scope>
    <source>
        <strain evidence="5">BICM</strain>
    </source>
</reference>
<feature type="repeat" description="ANK" evidence="3">
    <location>
        <begin position="205"/>
        <end position="237"/>
    </location>
</feature>
<feature type="compositionally biased region" description="Acidic residues" evidence="4">
    <location>
        <begin position="408"/>
        <end position="423"/>
    </location>
</feature>
<dbReference type="PANTHER" id="PTHR46680:SF3">
    <property type="entry name" value="NF-KAPPA-B INHIBITOR CACTUS"/>
    <property type="match status" value="1"/>
</dbReference>
<comment type="caution">
    <text evidence="5">The sequence shown here is derived from an EMBL/GenBank/DDBJ whole genome shotgun (WGS) entry which is preliminary data.</text>
</comment>
<dbReference type="InterPro" id="IPR002110">
    <property type="entry name" value="Ankyrin_rpt"/>
</dbReference>
<sequence length="519" mass="55641">MKATIGVIEANKALRDLIRNPETSIVSFHTKLAELLRRRDNSAAFIGKHNTKGMDLLGSAIIHNRPDFLATLLPYYAFDTTTMPLAYLAVKMNRLNAIPLLASFNINVNRLAENQCTALCLAVKKAWLPAVVALLRAGADPTVGKISALTKATETNNSETMDAIFTESWAIYRAELLVRSGAKDNYPLMRMLMKAPDCINYRDRRGRTPLFRLVMEGSKGAVKLLLAFGADPTILSFSGVSPLHVAIQKRRSTVAQLLIAHGADVNAATRDGVTPLHVAAVVGKVKAVDILDSHGASYTIRTTQGQTPADLAVAQGKASMAAYLIKKRIEQQRCAISLGSVMFGRDAVVGQPFVCTASPLYDASKSAQPSPPSAPTGKDLCVAASTENVAAEPEEDDVESDCPGVVEEQFDSDPEADEDEEAMEEKTIVEDDGEGGLTLAIPLDFCVLETEAGAGAGDEAEEDDEAEPDAAMVTEDTEPSADMISDPECHAVPDPEIERGITELEFEEPWTVSVGAVLA</sequence>
<dbReference type="SMART" id="SM00248">
    <property type="entry name" value="ANK"/>
    <property type="match status" value="6"/>
</dbReference>
<dbReference type="GO" id="GO:0071356">
    <property type="term" value="P:cellular response to tumor necrosis factor"/>
    <property type="evidence" value="ECO:0007669"/>
    <property type="project" value="TreeGrafter"/>
</dbReference>
<dbReference type="Pfam" id="PF00023">
    <property type="entry name" value="Ank"/>
    <property type="match status" value="1"/>
</dbReference>
<dbReference type="PROSITE" id="PS50088">
    <property type="entry name" value="ANK_REPEAT"/>
    <property type="match status" value="3"/>
</dbReference>
<feature type="region of interest" description="Disordered" evidence="4">
    <location>
        <begin position="407"/>
        <end position="435"/>
    </location>
</feature>
<dbReference type="PANTHER" id="PTHR46680">
    <property type="entry name" value="NF-KAPPA-B INHIBITOR ALPHA"/>
    <property type="match status" value="1"/>
</dbReference>
<protein>
    <submittedName>
        <fullName evidence="5">Ankyrin repeats (3 copies)</fullName>
    </submittedName>
</protein>
<dbReference type="InterPro" id="IPR051070">
    <property type="entry name" value="NF-kappa-B_inhibitor"/>
</dbReference>
<gene>
    <name evidence="5" type="ORF">J8273_4351</name>
</gene>
<evidence type="ECO:0000313" key="6">
    <source>
        <dbReference type="Proteomes" id="UP000717585"/>
    </source>
</evidence>
<evidence type="ECO:0000256" key="2">
    <source>
        <dbReference type="ARBA" id="ARBA00023043"/>
    </source>
</evidence>
<dbReference type="GO" id="GO:0005829">
    <property type="term" value="C:cytosol"/>
    <property type="evidence" value="ECO:0007669"/>
    <property type="project" value="TreeGrafter"/>
</dbReference>
<feature type="repeat" description="ANK" evidence="3">
    <location>
        <begin position="238"/>
        <end position="270"/>
    </location>
</feature>
<keyword evidence="2 3" id="KW-0040">ANK repeat</keyword>
<feature type="region of interest" description="Disordered" evidence="4">
    <location>
        <begin position="454"/>
        <end position="492"/>
    </location>
</feature>
<proteinExistence type="predicted"/>
<dbReference type="InterPro" id="IPR036770">
    <property type="entry name" value="Ankyrin_rpt-contain_sf"/>
</dbReference>
<keyword evidence="6" id="KW-1185">Reference proteome</keyword>
<evidence type="ECO:0000256" key="3">
    <source>
        <dbReference type="PROSITE-ProRule" id="PRU00023"/>
    </source>
</evidence>
<evidence type="ECO:0000313" key="5">
    <source>
        <dbReference type="EMBL" id="KAG9394249.1"/>
    </source>
</evidence>
<organism evidence="5 6">
    <name type="scientific">Carpediemonas membranifera</name>
    <dbReference type="NCBI Taxonomy" id="201153"/>
    <lineage>
        <taxon>Eukaryota</taxon>
        <taxon>Metamonada</taxon>
        <taxon>Carpediemonas-like organisms</taxon>
        <taxon>Carpediemonas</taxon>
    </lineage>
</organism>
<dbReference type="OrthoDB" id="366390at2759"/>
<dbReference type="Proteomes" id="UP000717585">
    <property type="component" value="Unassembled WGS sequence"/>
</dbReference>
<keyword evidence="1" id="KW-0677">Repeat</keyword>
<evidence type="ECO:0000256" key="4">
    <source>
        <dbReference type="SAM" id="MobiDB-lite"/>
    </source>
</evidence>
<dbReference type="GO" id="GO:0051059">
    <property type="term" value="F:NF-kappaB binding"/>
    <property type="evidence" value="ECO:0007669"/>
    <property type="project" value="TreeGrafter"/>
</dbReference>
<feature type="repeat" description="ANK" evidence="3">
    <location>
        <begin position="271"/>
        <end position="303"/>
    </location>
</feature>
<accession>A0A8J6B4N8</accession>
<dbReference type="Pfam" id="PF12796">
    <property type="entry name" value="Ank_2"/>
    <property type="match status" value="1"/>
</dbReference>
<name>A0A8J6B4N8_9EUKA</name>
<dbReference type="PROSITE" id="PS50297">
    <property type="entry name" value="ANK_REP_REGION"/>
    <property type="match status" value="3"/>
</dbReference>
<dbReference type="AlphaFoldDB" id="A0A8J6B4N8"/>